<feature type="binding site" evidence="8">
    <location>
        <position position="371"/>
    </location>
    <ligand>
        <name>NAD(+)</name>
        <dbReference type="ChEBI" id="CHEBI:57540"/>
    </ligand>
</feature>
<feature type="domain" description="S-adenosyl-L-homocysteine hydrolase NAD binding" evidence="11">
    <location>
        <begin position="207"/>
        <end position="370"/>
    </location>
</feature>
<evidence type="ECO:0000256" key="8">
    <source>
        <dbReference type="PIRSR" id="PIRSR001109-2"/>
    </source>
</evidence>
<dbReference type="GO" id="GO:0005829">
    <property type="term" value="C:cytosol"/>
    <property type="evidence" value="ECO:0007669"/>
    <property type="project" value="TreeGrafter"/>
</dbReference>
<dbReference type="SMART" id="SM00996">
    <property type="entry name" value="AdoHcyase"/>
    <property type="match status" value="1"/>
</dbReference>
<sequence length="452" mass="49673">MALTVSKTPTGSEYKVKDISQAKFGRLEIELAETAILIETVTALGAEVRWCSCNIFSTQDHATAAIARDSAAVFVWKGESLEEYWRCMEKALDWGPGGGPDMVVDDGGDATLLIHEGVKAKEEYEKSGKFPDVNGCENGEFRIVLRIIKDGLLVDPTRYRRMKKRLVGVSEETTTGVKRLYQMQANGTLFFPAINVNDSVTKSKFDNLYGCQHSLLDGLMRATNVMIAGKIAVVCGYGDVGKGCAVALKQAGARVIVTEIDPICALQALMEGIPVLTLEDVVSEADIFVTTTGNKNIIMVHHMKLMKNNAIVCNIGHFDNEIDMHGLETYPGVKRITIKPQTDCWVFPETNNSIIVLAEGRLMNLGCATGHPSFVMSYSFTNQVIAQLELWKEKGTGKYEKTVYVLPKHLDEKVAALHLGKLGAKLIKLTPAQATYISVPVDGPYKPPQYKY</sequence>
<evidence type="ECO:0000256" key="7">
    <source>
        <dbReference type="ARBA" id="ARBA00048858"/>
    </source>
</evidence>
<proteinExistence type="inferred from homology"/>
<evidence type="ECO:0000256" key="4">
    <source>
        <dbReference type="ARBA" id="ARBA00022801"/>
    </source>
</evidence>
<organism evidence="12 13">
    <name type="scientific">Quercus rubra</name>
    <name type="common">Northern red oak</name>
    <name type="synonym">Quercus borealis</name>
    <dbReference type="NCBI Taxonomy" id="3512"/>
    <lineage>
        <taxon>Eukaryota</taxon>
        <taxon>Viridiplantae</taxon>
        <taxon>Streptophyta</taxon>
        <taxon>Embryophyta</taxon>
        <taxon>Tracheophyta</taxon>
        <taxon>Spermatophyta</taxon>
        <taxon>Magnoliopsida</taxon>
        <taxon>eudicotyledons</taxon>
        <taxon>Gunneridae</taxon>
        <taxon>Pentapetalae</taxon>
        <taxon>rosids</taxon>
        <taxon>fabids</taxon>
        <taxon>Fagales</taxon>
        <taxon>Fagaceae</taxon>
        <taxon>Quercus</taxon>
    </lineage>
</organism>
<accession>A0AAN7EEE2</accession>
<dbReference type="Gene3D" id="3.40.50.1480">
    <property type="entry name" value="Adenosylhomocysteinase-like"/>
    <property type="match status" value="1"/>
</dbReference>
<dbReference type="PANTHER" id="PTHR23420:SF28">
    <property type="entry name" value="ADENOSYLHOMOCYSTEINASE"/>
    <property type="match status" value="1"/>
</dbReference>
<feature type="binding site" evidence="8">
    <location>
        <begin position="238"/>
        <end position="243"/>
    </location>
    <ligand>
        <name>NAD(+)</name>
        <dbReference type="ChEBI" id="CHEBI:57540"/>
    </ligand>
</feature>
<dbReference type="Proteomes" id="UP001324115">
    <property type="component" value="Unassembled WGS sequence"/>
</dbReference>
<dbReference type="NCBIfam" id="NF004005">
    <property type="entry name" value="PRK05476.2-3"/>
    <property type="match status" value="1"/>
</dbReference>
<dbReference type="SUPFAM" id="SSF51735">
    <property type="entry name" value="NAD(P)-binding Rossmann-fold domains"/>
    <property type="match status" value="1"/>
</dbReference>
<dbReference type="PROSITE" id="PS00738">
    <property type="entry name" value="ADOHCYASE_1"/>
    <property type="match status" value="1"/>
</dbReference>
<dbReference type="InterPro" id="IPR015878">
    <property type="entry name" value="Ado_hCys_hydrolase_NAD-bd"/>
</dbReference>
<comment type="caution">
    <text evidence="12">The sequence shown here is derived from an EMBL/GenBank/DDBJ whole genome shotgun (WGS) entry which is preliminary data.</text>
</comment>
<comment type="pathway">
    <text evidence="1 9">Amino-acid biosynthesis; L-homocysteine biosynthesis; L-homocysteine from S-adenosyl-L-homocysteine: step 1/1.</text>
</comment>
<keyword evidence="5 8" id="KW-0520">NAD</keyword>
<dbReference type="EC" id="3.13.2.1" evidence="6 9"/>
<keyword evidence="4 9" id="KW-0378">Hydrolase</keyword>
<dbReference type="CDD" id="cd00401">
    <property type="entry name" value="SAHH"/>
    <property type="match status" value="1"/>
</dbReference>
<reference evidence="12 13" key="1">
    <citation type="journal article" date="2023" name="G3 (Bethesda)">
        <title>A haplotype-resolved chromosome-scale genome for Quercus rubra L. provides insights into the genetics of adaptive traits for red oak species.</title>
        <authorList>
            <person name="Kapoor B."/>
            <person name="Jenkins J."/>
            <person name="Schmutz J."/>
            <person name="Zhebentyayeva T."/>
            <person name="Kuelheim C."/>
            <person name="Coggeshall M."/>
            <person name="Heim C."/>
            <person name="Lasky J.R."/>
            <person name="Leites L."/>
            <person name="Islam-Faridi N."/>
            <person name="Romero-Severson J."/>
            <person name="DeLeo V.L."/>
            <person name="Lucas S.M."/>
            <person name="Lazic D."/>
            <person name="Gailing O."/>
            <person name="Carlson J."/>
            <person name="Staton M."/>
        </authorList>
    </citation>
    <scope>NUCLEOTIDE SEQUENCE [LARGE SCALE GENOMIC DNA]</scope>
    <source>
        <strain evidence="12">Pseudo-F2</strain>
    </source>
</reference>
<keyword evidence="13" id="KW-1185">Reference proteome</keyword>
<dbReference type="PANTHER" id="PTHR23420">
    <property type="entry name" value="ADENOSYLHOMOCYSTEINASE"/>
    <property type="match status" value="1"/>
</dbReference>
<feature type="binding site" evidence="8">
    <location>
        <position position="364"/>
    </location>
    <ligand>
        <name>NAD(+)</name>
        <dbReference type="ChEBI" id="CHEBI:57540"/>
    </ligand>
</feature>
<dbReference type="GO" id="GO:0033353">
    <property type="term" value="P:S-adenosylmethionine cycle"/>
    <property type="evidence" value="ECO:0007669"/>
    <property type="project" value="TreeGrafter"/>
</dbReference>
<feature type="binding site" evidence="8">
    <location>
        <begin position="315"/>
        <end position="317"/>
    </location>
    <ligand>
        <name>NAD(+)</name>
        <dbReference type="ChEBI" id="CHEBI:57540"/>
    </ligand>
</feature>
<dbReference type="GO" id="GO:0006730">
    <property type="term" value="P:one-carbon metabolic process"/>
    <property type="evidence" value="ECO:0007669"/>
    <property type="project" value="UniProtKB-KW"/>
</dbReference>
<evidence type="ECO:0000313" key="12">
    <source>
        <dbReference type="EMBL" id="KAK4568860.1"/>
    </source>
</evidence>
<dbReference type="FunFam" id="3.40.50.720:FF:000004">
    <property type="entry name" value="Adenosylhomocysteinase"/>
    <property type="match status" value="1"/>
</dbReference>
<evidence type="ECO:0000256" key="6">
    <source>
        <dbReference type="ARBA" id="ARBA00034527"/>
    </source>
</evidence>
<dbReference type="InterPro" id="IPR036291">
    <property type="entry name" value="NAD(P)-bd_dom_sf"/>
</dbReference>
<dbReference type="Pfam" id="PF00670">
    <property type="entry name" value="AdoHcyase_NAD"/>
    <property type="match status" value="1"/>
</dbReference>
<dbReference type="PIRSF" id="PIRSF001109">
    <property type="entry name" value="Ad_hcy_hydrolase"/>
    <property type="match status" value="1"/>
</dbReference>
<dbReference type="AlphaFoldDB" id="A0AAN7EEE2"/>
<dbReference type="EMBL" id="JAXUIC010000010">
    <property type="protein sequence ID" value="KAK4568860.1"/>
    <property type="molecule type" value="Genomic_DNA"/>
</dbReference>
<keyword evidence="3 9" id="KW-0554">One-carbon metabolism</keyword>
<evidence type="ECO:0000256" key="9">
    <source>
        <dbReference type="RuleBase" id="RU000548"/>
    </source>
</evidence>
<dbReference type="SUPFAM" id="SSF52283">
    <property type="entry name" value="Formate/glycerate dehydrogenase catalytic domain-like"/>
    <property type="match status" value="1"/>
</dbReference>
<evidence type="ECO:0000256" key="10">
    <source>
        <dbReference type="RuleBase" id="RU004166"/>
    </source>
</evidence>
<dbReference type="InterPro" id="IPR000043">
    <property type="entry name" value="Adenosylhomocysteinase-like"/>
</dbReference>
<dbReference type="InterPro" id="IPR020082">
    <property type="entry name" value="S-Ado-L-homoCys_hydrolase_CS"/>
</dbReference>
<protein>
    <recommendedName>
        <fullName evidence="6 9">Adenosylhomocysteinase</fullName>
        <ecNumber evidence="6 9">3.13.2.1</ecNumber>
    </recommendedName>
</protein>
<dbReference type="InterPro" id="IPR042172">
    <property type="entry name" value="Adenosylhomocyst_ase-like_sf"/>
</dbReference>
<dbReference type="GO" id="GO:0004013">
    <property type="term" value="F:adenosylhomocysteinase activity"/>
    <property type="evidence" value="ECO:0007669"/>
    <property type="project" value="UniProtKB-EC"/>
</dbReference>
<evidence type="ECO:0000256" key="1">
    <source>
        <dbReference type="ARBA" id="ARBA00005195"/>
    </source>
</evidence>
<comment type="cofactor">
    <cofactor evidence="8 9">
        <name>NAD(+)</name>
        <dbReference type="ChEBI" id="CHEBI:57540"/>
    </cofactor>
    <text evidence="8 9">Binds 1 NAD(+) per subunit.</text>
</comment>
<dbReference type="Pfam" id="PF05221">
    <property type="entry name" value="AdoHcyase"/>
    <property type="match status" value="1"/>
</dbReference>
<dbReference type="Gene3D" id="3.40.50.720">
    <property type="entry name" value="NAD(P)-binding Rossmann-like Domain"/>
    <property type="match status" value="1"/>
</dbReference>
<comment type="similarity">
    <text evidence="2 10">Belongs to the adenosylhomocysteinase family.</text>
</comment>
<gene>
    <name evidence="12" type="ORF">RGQ29_004329</name>
</gene>
<evidence type="ECO:0000256" key="5">
    <source>
        <dbReference type="ARBA" id="ARBA00023027"/>
    </source>
</evidence>
<comment type="catalytic activity">
    <reaction evidence="7 9">
        <text>S-adenosyl-L-homocysteine + H2O = L-homocysteine + adenosine</text>
        <dbReference type="Rhea" id="RHEA:21708"/>
        <dbReference type="ChEBI" id="CHEBI:15377"/>
        <dbReference type="ChEBI" id="CHEBI:16335"/>
        <dbReference type="ChEBI" id="CHEBI:57856"/>
        <dbReference type="ChEBI" id="CHEBI:58199"/>
        <dbReference type="EC" id="3.13.2.1"/>
    </reaction>
</comment>
<name>A0AAN7EEE2_QUERU</name>
<evidence type="ECO:0000259" key="11">
    <source>
        <dbReference type="SMART" id="SM00997"/>
    </source>
</evidence>
<evidence type="ECO:0000313" key="13">
    <source>
        <dbReference type="Proteomes" id="UP001324115"/>
    </source>
</evidence>
<dbReference type="PROSITE" id="PS00739">
    <property type="entry name" value="ADOHCYASE_2"/>
    <property type="match status" value="1"/>
</dbReference>
<evidence type="ECO:0000256" key="3">
    <source>
        <dbReference type="ARBA" id="ARBA00022563"/>
    </source>
</evidence>
<feature type="binding site" evidence="8">
    <location>
        <position position="259"/>
    </location>
    <ligand>
        <name>NAD(+)</name>
        <dbReference type="ChEBI" id="CHEBI:57540"/>
    </ligand>
</feature>
<dbReference type="SMART" id="SM00997">
    <property type="entry name" value="AdoHcyase_NAD"/>
    <property type="match status" value="1"/>
</dbReference>
<feature type="binding site" evidence="8">
    <location>
        <begin position="173"/>
        <end position="175"/>
    </location>
    <ligand>
        <name>NAD(+)</name>
        <dbReference type="ChEBI" id="CHEBI:57540"/>
    </ligand>
</feature>
<evidence type="ECO:0000256" key="2">
    <source>
        <dbReference type="ARBA" id="ARBA00007122"/>
    </source>
</evidence>
<dbReference type="NCBIfam" id="TIGR00936">
    <property type="entry name" value="ahcY"/>
    <property type="match status" value="1"/>
</dbReference>